<name>A0A9X0WIA3_9GAMM</name>
<keyword evidence="1" id="KW-1133">Transmembrane helix</keyword>
<reference evidence="2 3" key="1">
    <citation type="journal article" date="2020" name="Microorganisms">
        <title>Osmotic Adaptation and Compatible Solute Biosynthesis of Phototrophic Bacteria as Revealed from Genome Analyses.</title>
        <authorList>
            <person name="Imhoff J.F."/>
            <person name="Rahn T."/>
            <person name="Kunzel S."/>
            <person name="Keller A."/>
            <person name="Neulinger S.C."/>
        </authorList>
    </citation>
    <scope>NUCLEOTIDE SEQUENCE [LARGE SCALE GENOMIC DNA]</scope>
    <source>
        <strain evidence="2 3">DSM 21303</strain>
    </source>
</reference>
<dbReference type="EMBL" id="NRSD01000009">
    <property type="protein sequence ID" value="MBK1645098.1"/>
    <property type="molecule type" value="Genomic_DNA"/>
</dbReference>
<accession>A0A9X0WIA3</accession>
<dbReference type="Proteomes" id="UP001138802">
    <property type="component" value="Unassembled WGS sequence"/>
</dbReference>
<dbReference type="AlphaFoldDB" id="A0A9X0WIA3"/>
<dbReference type="RefSeq" id="WP_200387905.1">
    <property type="nucleotide sequence ID" value="NZ_NRSD01000009.1"/>
</dbReference>
<keyword evidence="1" id="KW-0812">Transmembrane</keyword>
<evidence type="ECO:0000313" key="3">
    <source>
        <dbReference type="Proteomes" id="UP001138802"/>
    </source>
</evidence>
<gene>
    <name evidence="2" type="ORF">CKO25_10630</name>
</gene>
<proteinExistence type="predicted"/>
<organism evidence="2 3">
    <name type="scientific">Thiocapsa imhoffii</name>
    <dbReference type="NCBI Taxonomy" id="382777"/>
    <lineage>
        <taxon>Bacteria</taxon>
        <taxon>Pseudomonadati</taxon>
        <taxon>Pseudomonadota</taxon>
        <taxon>Gammaproteobacteria</taxon>
        <taxon>Chromatiales</taxon>
        <taxon>Chromatiaceae</taxon>
        <taxon>Thiocapsa</taxon>
    </lineage>
</organism>
<feature type="transmembrane region" description="Helical" evidence="1">
    <location>
        <begin position="175"/>
        <end position="198"/>
    </location>
</feature>
<evidence type="ECO:0000256" key="1">
    <source>
        <dbReference type="SAM" id="Phobius"/>
    </source>
</evidence>
<comment type="caution">
    <text evidence="2">The sequence shown here is derived from an EMBL/GenBank/DDBJ whole genome shotgun (WGS) entry which is preliminary data.</text>
</comment>
<sequence length="199" mass="22765">MIEKPERFATLASLFQQAEVQLKQAEEIDRNLTIPAVNELRYVAFHLIRALSEQGRDGFDSDIERAENHAKRAIYDATEASILALLEKAEVYQLEFRSLECTTEVLPNYVDLLKRLESARRGIAQVRATEEHYLNRQQYYPEVLGYISGLRDLVATLEQADPLIRMKSRKRAVHFYLMVASLVAAILGILISLALFLLQ</sequence>
<evidence type="ECO:0000313" key="2">
    <source>
        <dbReference type="EMBL" id="MBK1645098.1"/>
    </source>
</evidence>
<keyword evidence="3" id="KW-1185">Reference proteome</keyword>
<protein>
    <submittedName>
        <fullName evidence="2">Uncharacterized protein</fullName>
    </submittedName>
</protein>
<keyword evidence="1" id="KW-0472">Membrane</keyword>